<proteinExistence type="predicted"/>
<dbReference type="Proteomes" id="UP000834106">
    <property type="component" value="Chromosome 14"/>
</dbReference>
<gene>
    <name evidence="1" type="ORF">FPE_LOCUS23570</name>
</gene>
<accession>A0AAD2E618</accession>
<organism evidence="1 2">
    <name type="scientific">Fraxinus pennsylvanica</name>
    <dbReference type="NCBI Taxonomy" id="56036"/>
    <lineage>
        <taxon>Eukaryota</taxon>
        <taxon>Viridiplantae</taxon>
        <taxon>Streptophyta</taxon>
        <taxon>Embryophyta</taxon>
        <taxon>Tracheophyta</taxon>
        <taxon>Spermatophyta</taxon>
        <taxon>Magnoliopsida</taxon>
        <taxon>eudicotyledons</taxon>
        <taxon>Gunneridae</taxon>
        <taxon>Pentapetalae</taxon>
        <taxon>asterids</taxon>
        <taxon>lamiids</taxon>
        <taxon>Lamiales</taxon>
        <taxon>Oleaceae</taxon>
        <taxon>Oleeae</taxon>
        <taxon>Fraxinus</taxon>
    </lineage>
</organism>
<dbReference type="AlphaFoldDB" id="A0AAD2E618"/>
<keyword evidence="2" id="KW-1185">Reference proteome</keyword>
<reference evidence="1" key="1">
    <citation type="submission" date="2023-05" db="EMBL/GenBank/DDBJ databases">
        <authorList>
            <person name="Huff M."/>
        </authorList>
    </citation>
    <scope>NUCLEOTIDE SEQUENCE</scope>
</reference>
<protein>
    <submittedName>
        <fullName evidence="1">Uncharacterized protein</fullName>
    </submittedName>
</protein>
<sequence length="105" mass="11287">MGLKNPRIEEADLEFSLVVDTLAEVTPVVDTLADTLVEVTPVVDMEENEVDMVVDGATAAMAAVARAITLTGVAGAVDMLVRQWMLNLTTKTYLRSAVFFDVVVS</sequence>
<dbReference type="EMBL" id="OU503049">
    <property type="protein sequence ID" value="CAI9776140.1"/>
    <property type="molecule type" value="Genomic_DNA"/>
</dbReference>
<evidence type="ECO:0000313" key="1">
    <source>
        <dbReference type="EMBL" id="CAI9776140.1"/>
    </source>
</evidence>
<evidence type="ECO:0000313" key="2">
    <source>
        <dbReference type="Proteomes" id="UP000834106"/>
    </source>
</evidence>
<name>A0AAD2E618_9LAMI</name>